<dbReference type="PROSITE" id="PS50893">
    <property type="entry name" value="ABC_TRANSPORTER_2"/>
    <property type="match status" value="1"/>
</dbReference>
<comment type="similarity">
    <text evidence="1">Belongs to the ABC transporter superfamily.</text>
</comment>
<evidence type="ECO:0000313" key="6">
    <source>
        <dbReference type="EMBL" id="TDK23306.1"/>
    </source>
</evidence>
<evidence type="ECO:0000256" key="3">
    <source>
        <dbReference type="ARBA" id="ARBA00022741"/>
    </source>
</evidence>
<evidence type="ECO:0000256" key="4">
    <source>
        <dbReference type="ARBA" id="ARBA00022840"/>
    </source>
</evidence>
<dbReference type="GO" id="GO:0016887">
    <property type="term" value="F:ATP hydrolysis activity"/>
    <property type="evidence" value="ECO:0007669"/>
    <property type="project" value="InterPro"/>
</dbReference>
<dbReference type="InterPro" id="IPR003593">
    <property type="entry name" value="AAA+_ATPase"/>
</dbReference>
<dbReference type="OrthoDB" id="9804819at2"/>
<accession>A0A4R5TL88</accession>
<evidence type="ECO:0000256" key="2">
    <source>
        <dbReference type="ARBA" id="ARBA00022448"/>
    </source>
</evidence>
<comment type="caution">
    <text evidence="6">The sequence shown here is derived from an EMBL/GenBank/DDBJ whole genome shotgun (WGS) entry which is preliminary data.</text>
</comment>
<dbReference type="InterPro" id="IPR027417">
    <property type="entry name" value="P-loop_NTPase"/>
</dbReference>
<name>A0A4R5TL88_9MICC</name>
<protein>
    <submittedName>
        <fullName evidence="6">ATP-binding cassette domain-containing protein</fullName>
    </submittedName>
</protein>
<keyword evidence="3" id="KW-0547">Nucleotide-binding</keyword>
<dbReference type="SMART" id="SM00382">
    <property type="entry name" value="AAA"/>
    <property type="match status" value="1"/>
</dbReference>
<dbReference type="EMBL" id="SMTK01000008">
    <property type="protein sequence ID" value="TDK23306.1"/>
    <property type="molecule type" value="Genomic_DNA"/>
</dbReference>
<dbReference type="PROSITE" id="PS00211">
    <property type="entry name" value="ABC_TRANSPORTER_1"/>
    <property type="match status" value="1"/>
</dbReference>
<dbReference type="InterPro" id="IPR017871">
    <property type="entry name" value="ABC_transporter-like_CS"/>
</dbReference>
<keyword evidence="4 6" id="KW-0067">ATP-binding</keyword>
<dbReference type="RefSeq" id="WP_133405175.1">
    <property type="nucleotide sequence ID" value="NZ_SMTK01000008.1"/>
</dbReference>
<dbReference type="PANTHER" id="PTHR43335:SF4">
    <property type="entry name" value="ABC TRANSPORTER, ATP-BINDING PROTEIN"/>
    <property type="match status" value="1"/>
</dbReference>
<sequence length="248" mass="26317">MTKQEIEPLLVEHLSKSFRGVRRVEDVSFSVGAGRITGLLGPNGAGKTTTIRMLLGLIAADTGEALVFGKPFRNLSDPTRVVGAVLDAGGLHPGRTARQHLRIAAAQGSHAAARVEEVLTIVGMSADADRRIRDYSLGMRQRVAIAAAILGDPKILVLDEPANGLDPAGIYWLKQYLRSFADHGGSVLLSSHILADVEQIADDIVAVADGQVRSATTLAEALAASEGDLEDFYLSMISSSERTTHAAR</sequence>
<feature type="domain" description="ABC transporter" evidence="5">
    <location>
        <begin position="9"/>
        <end position="234"/>
    </location>
</feature>
<keyword evidence="2" id="KW-0813">Transport</keyword>
<dbReference type="SUPFAM" id="SSF52540">
    <property type="entry name" value="P-loop containing nucleoside triphosphate hydrolases"/>
    <property type="match status" value="1"/>
</dbReference>
<keyword evidence="7" id="KW-1185">Reference proteome</keyword>
<proteinExistence type="inferred from homology"/>
<evidence type="ECO:0000313" key="7">
    <source>
        <dbReference type="Proteomes" id="UP000295411"/>
    </source>
</evidence>
<dbReference type="AlphaFoldDB" id="A0A4R5TL88"/>
<dbReference type="Proteomes" id="UP000295411">
    <property type="component" value="Unassembled WGS sequence"/>
</dbReference>
<organism evidence="6 7">
    <name type="scientific">Arthrobacter crusticola</name>
    <dbReference type="NCBI Taxonomy" id="2547960"/>
    <lineage>
        <taxon>Bacteria</taxon>
        <taxon>Bacillati</taxon>
        <taxon>Actinomycetota</taxon>
        <taxon>Actinomycetes</taxon>
        <taxon>Micrococcales</taxon>
        <taxon>Micrococcaceae</taxon>
        <taxon>Arthrobacter</taxon>
    </lineage>
</organism>
<dbReference type="PANTHER" id="PTHR43335">
    <property type="entry name" value="ABC TRANSPORTER, ATP-BINDING PROTEIN"/>
    <property type="match status" value="1"/>
</dbReference>
<evidence type="ECO:0000259" key="5">
    <source>
        <dbReference type="PROSITE" id="PS50893"/>
    </source>
</evidence>
<evidence type="ECO:0000256" key="1">
    <source>
        <dbReference type="ARBA" id="ARBA00005417"/>
    </source>
</evidence>
<reference evidence="6 7" key="1">
    <citation type="submission" date="2019-03" db="EMBL/GenBank/DDBJ databases">
        <title>Arthrobacter sp. nov., an bacterium isolated from biocrust in Mu Us Desert.</title>
        <authorList>
            <person name="Lixiong L."/>
        </authorList>
    </citation>
    <scope>NUCLEOTIDE SEQUENCE [LARGE SCALE GENOMIC DNA]</scope>
    <source>
        <strain evidence="6 7">SLN-3</strain>
    </source>
</reference>
<dbReference type="Pfam" id="PF00005">
    <property type="entry name" value="ABC_tran"/>
    <property type="match status" value="1"/>
</dbReference>
<dbReference type="Gene3D" id="3.40.50.300">
    <property type="entry name" value="P-loop containing nucleotide triphosphate hydrolases"/>
    <property type="match status" value="1"/>
</dbReference>
<dbReference type="InterPro" id="IPR003439">
    <property type="entry name" value="ABC_transporter-like_ATP-bd"/>
</dbReference>
<gene>
    <name evidence="6" type="ORF">E2F48_17130</name>
</gene>
<dbReference type="GO" id="GO:0005524">
    <property type="term" value="F:ATP binding"/>
    <property type="evidence" value="ECO:0007669"/>
    <property type="project" value="UniProtKB-KW"/>
</dbReference>